<accession>A0ABR6WVD9</accession>
<evidence type="ECO:0000313" key="1">
    <source>
        <dbReference type="EMBL" id="MBC3804588.1"/>
    </source>
</evidence>
<organism evidence="1 2">
    <name type="scientific">Acetobacterium fimetarium</name>
    <dbReference type="NCBI Taxonomy" id="52691"/>
    <lineage>
        <taxon>Bacteria</taxon>
        <taxon>Bacillati</taxon>
        <taxon>Bacillota</taxon>
        <taxon>Clostridia</taxon>
        <taxon>Eubacteriales</taxon>
        <taxon>Eubacteriaceae</taxon>
        <taxon>Acetobacterium</taxon>
    </lineage>
</organism>
<dbReference type="InterPro" id="IPR006637">
    <property type="entry name" value="ChW"/>
</dbReference>
<evidence type="ECO:0008006" key="3">
    <source>
        <dbReference type="Google" id="ProtNLM"/>
    </source>
</evidence>
<sequence>MKKKIQNGVSILVMLILLFTVIPMGVMAENQVVNNDSQTVNATTVPNCTYRTHVENIGWQDWKSNGTMSGTSGQGLRLEGIEIKLNNQGYDLNVEYSTHIQNIGWQDFKSNGVMSGTSGQGLRLEAIKINLTGNDAELFDIYYRVHAQNVGWLDWASNGAESGTAGYGYRLEGIEIKIVPKGNPAPGATANPFKENIEAPYSPILQEYRTAEANGFSSEVLKSLPDVNKELYLSSYKTKLYYIVEDISGDSSPELVIAMYNPKYHNSVHPNDFQIYDVYRLNNGTTERIFDIYTMGYRAIYTICENQIIRCYGSGGISAHADTFYKLNENTTATVQTVKYEKPYYILNDAKNLNRTITKDAADKIINSYIPRSDLQWIEL</sequence>
<protein>
    <recommendedName>
        <fullName evidence="3">Clostridial hydrophobic W</fullName>
    </recommendedName>
</protein>
<gene>
    <name evidence="1" type="ORF">GH808_09110</name>
</gene>
<dbReference type="EMBL" id="WJBC01000011">
    <property type="protein sequence ID" value="MBC3804588.1"/>
    <property type="molecule type" value="Genomic_DNA"/>
</dbReference>
<dbReference type="RefSeq" id="WP_186842470.1">
    <property type="nucleotide sequence ID" value="NZ_WJBC01000011.1"/>
</dbReference>
<evidence type="ECO:0000313" key="2">
    <source>
        <dbReference type="Proteomes" id="UP000603234"/>
    </source>
</evidence>
<comment type="caution">
    <text evidence="1">The sequence shown here is derived from an EMBL/GenBank/DDBJ whole genome shotgun (WGS) entry which is preliminary data.</text>
</comment>
<dbReference type="Pfam" id="PF07538">
    <property type="entry name" value="ChW"/>
    <property type="match status" value="3"/>
</dbReference>
<keyword evidence="2" id="KW-1185">Reference proteome</keyword>
<proteinExistence type="predicted"/>
<dbReference type="Proteomes" id="UP000603234">
    <property type="component" value="Unassembled WGS sequence"/>
</dbReference>
<reference evidence="1 2" key="1">
    <citation type="journal article" date="2020" name="mSystems">
        <title>Defining Genomic and Predicted Metabolic Features of the Acetobacterium Genus.</title>
        <authorList>
            <person name="Ross D.E."/>
            <person name="Marshall C.W."/>
            <person name="Gulliver D."/>
            <person name="May H.D."/>
            <person name="Norman R.S."/>
        </authorList>
    </citation>
    <scope>NUCLEOTIDE SEQUENCE [LARGE SCALE GENOMIC DNA]</scope>
    <source>
        <strain evidence="1 2">DSM 8238</strain>
    </source>
</reference>
<name>A0ABR6WVD9_9FIRM</name>
<dbReference type="SMART" id="SM00728">
    <property type="entry name" value="ChW"/>
    <property type="match status" value="3"/>
</dbReference>